<dbReference type="Proteomes" id="UP001341840">
    <property type="component" value="Unassembled WGS sequence"/>
</dbReference>
<evidence type="ECO:0000313" key="2">
    <source>
        <dbReference type="EMBL" id="MED6202496.1"/>
    </source>
</evidence>
<accession>A0ABU6XYX1</accession>
<feature type="region of interest" description="Disordered" evidence="1">
    <location>
        <begin position="93"/>
        <end position="121"/>
    </location>
</feature>
<sequence length="167" mass="18738">MSMSRQNSWNSASGSTSSARYLGTSISILERRSWYAVIWSSSSNHDSTGICDKRGGAGGASGSTRVRLPVCLVRTMIKESILSYDRAPLSSKTERIDSKDVRVDSREENENEENPKCQESTPNLQSRFLHQQNEGSVKRIRIDSGVSRVDSPQLSGYYEKFMYQSRL</sequence>
<organism evidence="2 3">
    <name type="scientific">Stylosanthes scabra</name>
    <dbReference type="NCBI Taxonomy" id="79078"/>
    <lineage>
        <taxon>Eukaryota</taxon>
        <taxon>Viridiplantae</taxon>
        <taxon>Streptophyta</taxon>
        <taxon>Embryophyta</taxon>
        <taxon>Tracheophyta</taxon>
        <taxon>Spermatophyta</taxon>
        <taxon>Magnoliopsida</taxon>
        <taxon>eudicotyledons</taxon>
        <taxon>Gunneridae</taxon>
        <taxon>Pentapetalae</taxon>
        <taxon>rosids</taxon>
        <taxon>fabids</taxon>
        <taxon>Fabales</taxon>
        <taxon>Fabaceae</taxon>
        <taxon>Papilionoideae</taxon>
        <taxon>50 kb inversion clade</taxon>
        <taxon>dalbergioids sensu lato</taxon>
        <taxon>Dalbergieae</taxon>
        <taxon>Pterocarpus clade</taxon>
        <taxon>Stylosanthes</taxon>
    </lineage>
</organism>
<proteinExistence type="predicted"/>
<name>A0ABU6XYX1_9FABA</name>
<gene>
    <name evidence="2" type="ORF">PIB30_106215</name>
</gene>
<feature type="compositionally biased region" description="Basic and acidic residues" evidence="1">
    <location>
        <begin position="93"/>
        <end position="116"/>
    </location>
</feature>
<keyword evidence="3" id="KW-1185">Reference proteome</keyword>
<dbReference type="EMBL" id="JASCZI010215577">
    <property type="protein sequence ID" value="MED6202496.1"/>
    <property type="molecule type" value="Genomic_DNA"/>
</dbReference>
<reference evidence="2 3" key="1">
    <citation type="journal article" date="2023" name="Plants (Basel)">
        <title>Bridging the Gap: Combining Genomics and Transcriptomics Approaches to Understand Stylosanthes scabra, an Orphan Legume from the Brazilian Caatinga.</title>
        <authorList>
            <person name="Ferreira-Neto J.R.C."/>
            <person name="da Silva M.D."/>
            <person name="Binneck E."/>
            <person name="de Melo N.F."/>
            <person name="da Silva R.H."/>
            <person name="de Melo A.L.T.M."/>
            <person name="Pandolfi V."/>
            <person name="Bustamante F.O."/>
            <person name="Brasileiro-Vidal A.C."/>
            <person name="Benko-Iseppon A.M."/>
        </authorList>
    </citation>
    <scope>NUCLEOTIDE SEQUENCE [LARGE SCALE GENOMIC DNA]</scope>
    <source>
        <tissue evidence="2">Leaves</tissue>
    </source>
</reference>
<protein>
    <submittedName>
        <fullName evidence="2">Uncharacterized protein</fullName>
    </submittedName>
</protein>
<evidence type="ECO:0000256" key="1">
    <source>
        <dbReference type="SAM" id="MobiDB-lite"/>
    </source>
</evidence>
<evidence type="ECO:0000313" key="3">
    <source>
        <dbReference type="Proteomes" id="UP001341840"/>
    </source>
</evidence>
<comment type="caution">
    <text evidence="2">The sequence shown here is derived from an EMBL/GenBank/DDBJ whole genome shotgun (WGS) entry which is preliminary data.</text>
</comment>